<dbReference type="InterPro" id="IPR024510">
    <property type="entry name" value="DUF2589"/>
</dbReference>
<evidence type="ECO:0000313" key="2">
    <source>
        <dbReference type="EMBL" id="SUE33389.1"/>
    </source>
</evidence>
<evidence type="ECO:0000313" key="3">
    <source>
        <dbReference type="Proteomes" id="UP000255233"/>
    </source>
</evidence>
<dbReference type="EMBL" id="UGVL01000001">
    <property type="protein sequence ID" value="SUE33389.1"/>
    <property type="molecule type" value="Genomic_DNA"/>
</dbReference>
<reference evidence="2 3" key="1">
    <citation type="submission" date="2018-06" db="EMBL/GenBank/DDBJ databases">
        <authorList>
            <consortium name="Pathogen Informatics"/>
            <person name="Doyle S."/>
        </authorList>
    </citation>
    <scope>NUCLEOTIDE SEQUENCE [LARGE SCALE GENOMIC DNA]</scope>
    <source>
        <strain evidence="2 3">NCTC11190</strain>
    </source>
</reference>
<dbReference type="AlphaFoldDB" id="A0A379MRK2"/>
<protein>
    <submittedName>
        <fullName evidence="2">Protein of uncharacterized function (DUF2589)</fullName>
    </submittedName>
</protein>
<dbReference type="OrthoDB" id="1043330at2"/>
<name>A0A379MRK2_9BACT</name>
<sequence>MAIDTTPSKVASDALSAIPFGNIIGGPLTACIDAQALAAQTTWQFIQNVGLNTDPKTGEKKAVTVAFQFMRDGKMAQLNVPLLTIVPIPYIAIQTIDISFKANISASSSSSSMESKSEDVSAGINGSASLNLGLFKVNAGFNASYSSKKDSKATQDSQYSVEYTMDVAVHAGQDGMPAGLAKVLEILGNSLNVSDPGGALDVSSQLLKGEKGHPEQLIATFKNSEGKFEPEKIVVIGGSTPLQGSVQGNSAVFELPVNEKETVYIVSVKGADKTVKVRTVDTISADKERETARLQREQERRLRLDQMEKDLAAQRQAAEAAEEKRAAERAAQLQAAEEQTRKDDEAKQAADGQQPGGN</sequence>
<feature type="compositionally biased region" description="Basic and acidic residues" evidence="1">
    <location>
        <begin position="338"/>
        <end position="348"/>
    </location>
</feature>
<organism evidence="2 3">
    <name type="scientific">Rikenella microfusus</name>
    <dbReference type="NCBI Taxonomy" id="28139"/>
    <lineage>
        <taxon>Bacteria</taxon>
        <taxon>Pseudomonadati</taxon>
        <taxon>Bacteroidota</taxon>
        <taxon>Bacteroidia</taxon>
        <taxon>Bacteroidales</taxon>
        <taxon>Rikenellaceae</taxon>
        <taxon>Rikenella</taxon>
    </lineage>
</organism>
<feature type="region of interest" description="Disordered" evidence="1">
    <location>
        <begin position="305"/>
        <end position="358"/>
    </location>
</feature>
<accession>A0A379MRK2</accession>
<dbReference type="RefSeq" id="WP_084135175.1">
    <property type="nucleotide sequence ID" value="NZ_CALVFX010000002.1"/>
</dbReference>
<gene>
    <name evidence="2" type="ORF">NCTC11190_00596</name>
</gene>
<proteinExistence type="predicted"/>
<dbReference type="STRING" id="880526.GCA_000427365_00850"/>
<dbReference type="Pfam" id="PF11655">
    <property type="entry name" value="DUF2589"/>
    <property type="match status" value="1"/>
</dbReference>
<evidence type="ECO:0000256" key="1">
    <source>
        <dbReference type="SAM" id="MobiDB-lite"/>
    </source>
</evidence>
<keyword evidence="3" id="KW-1185">Reference proteome</keyword>
<dbReference type="Proteomes" id="UP000255233">
    <property type="component" value="Unassembled WGS sequence"/>
</dbReference>